<accession>A0A345T214</accession>
<dbReference type="InterPro" id="IPR023393">
    <property type="entry name" value="START-like_dom_sf"/>
</dbReference>
<proteinExistence type="predicted"/>
<keyword evidence="2" id="KW-1185">Reference proteome</keyword>
<evidence type="ECO:0000313" key="2">
    <source>
        <dbReference type="Proteomes" id="UP000249340"/>
    </source>
</evidence>
<gene>
    <name evidence="1" type="ORF">C7M71_024065</name>
</gene>
<dbReference type="InterPro" id="IPR019587">
    <property type="entry name" value="Polyketide_cyclase/dehydratase"/>
</dbReference>
<evidence type="ECO:0000313" key="1">
    <source>
        <dbReference type="EMBL" id="AXI80019.1"/>
    </source>
</evidence>
<name>A0A345T214_9ACTN</name>
<dbReference type="Pfam" id="PF10604">
    <property type="entry name" value="Polyketide_cyc2"/>
    <property type="match status" value="1"/>
</dbReference>
<dbReference type="SUPFAM" id="SSF55961">
    <property type="entry name" value="Bet v1-like"/>
    <property type="match status" value="1"/>
</dbReference>
<dbReference type="Gene3D" id="3.30.530.20">
    <property type="match status" value="1"/>
</dbReference>
<dbReference type="OrthoDB" id="288089at2"/>
<dbReference type="EMBL" id="CP031264">
    <property type="protein sequence ID" value="AXI80019.1"/>
    <property type="molecule type" value="Genomic_DNA"/>
</dbReference>
<dbReference type="PIRSF" id="PIRSF017371">
    <property type="entry name" value="UCP017371"/>
    <property type="match status" value="1"/>
</dbReference>
<sequence length="146" mass="16222">MSQVYAATERVLEASPERVYEALADYERTRPRLLPIQYSEYEVREGGKGAGTQVHWKLQATEKRVRDCLFTVSEPTPGRLVETDANSSMVITWTVTPAGEGRSKVVVETTWQGAGGIGGFFERTFAPKGINRIHGEVLDRLAAEVH</sequence>
<dbReference type="RefSeq" id="WP_111494823.1">
    <property type="nucleotide sequence ID" value="NZ_CP031264.1"/>
</dbReference>
<dbReference type="AlphaFoldDB" id="A0A345T214"/>
<dbReference type="KEGG" id="stri:C7M71_024065"/>
<dbReference type="InterPro" id="IPR014488">
    <property type="entry name" value="UCP017371"/>
</dbReference>
<dbReference type="CDD" id="cd07812">
    <property type="entry name" value="SRPBCC"/>
    <property type="match status" value="1"/>
</dbReference>
<dbReference type="Proteomes" id="UP000249340">
    <property type="component" value="Chromosome"/>
</dbReference>
<organism evidence="1 2">
    <name type="scientific">Peterkaempfera bronchialis</name>
    <dbReference type="NCBI Taxonomy" id="2126346"/>
    <lineage>
        <taxon>Bacteria</taxon>
        <taxon>Bacillati</taxon>
        <taxon>Actinomycetota</taxon>
        <taxon>Actinomycetes</taxon>
        <taxon>Kitasatosporales</taxon>
        <taxon>Streptomycetaceae</taxon>
        <taxon>Peterkaempfera</taxon>
    </lineage>
</organism>
<reference evidence="2" key="1">
    <citation type="submission" date="2018-07" db="EMBL/GenBank/DDBJ databases">
        <title>Streptacidiphilus bronchialis DSM 106435 chromosome.</title>
        <authorList>
            <person name="Batra D."/>
            <person name="Gulvik C.A."/>
        </authorList>
    </citation>
    <scope>NUCLEOTIDE SEQUENCE [LARGE SCALE GENOMIC DNA]</scope>
    <source>
        <strain evidence="2">DSM 106435</strain>
    </source>
</reference>
<protein>
    <submittedName>
        <fullName evidence="1">SRPBCC family protein</fullName>
    </submittedName>
</protein>